<dbReference type="SUPFAM" id="SSF48371">
    <property type="entry name" value="ARM repeat"/>
    <property type="match status" value="1"/>
</dbReference>
<protein>
    <submittedName>
        <fullName evidence="2">Uncharacterized protein</fullName>
    </submittedName>
</protein>
<dbReference type="InterPro" id="IPR011989">
    <property type="entry name" value="ARM-like"/>
</dbReference>
<keyword evidence="1" id="KW-1185">Reference proteome</keyword>
<organism evidence="1 2">
    <name type="scientific">Panagrolaimus davidi</name>
    <dbReference type="NCBI Taxonomy" id="227884"/>
    <lineage>
        <taxon>Eukaryota</taxon>
        <taxon>Metazoa</taxon>
        <taxon>Ecdysozoa</taxon>
        <taxon>Nematoda</taxon>
        <taxon>Chromadorea</taxon>
        <taxon>Rhabditida</taxon>
        <taxon>Tylenchina</taxon>
        <taxon>Panagrolaimomorpha</taxon>
        <taxon>Panagrolaimoidea</taxon>
        <taxon>Panagrolaimidae</taxon>
        <taxon>Panagrolaimus</taxon>
    </lineage>
</organism>
<dbReference type="WBParaSite" id="PDA_v2.g17194.t1">
    <property type="protein sequence ID" value="PDA_v2.g17194.t1"/>
    <property type="gene ID" value="PDA_v2.g17194"/>
</dbReference>
<accession>A0A914PG00</accession>
<dbReference type="AlphaFoldDB" id="A0A914PG00"/>
<dbReference type="Gene3D" id="1.25.10.10">
    <property type="entry name" value="Leucine-rich Repeat Variant"/>
    <property type="match status" value="1"/>
</dbReference>
<evidence type="ECO:0000313" key="2">
    <source>
        <dbReference type="WBParaSite" id="PDA_v2.g17194.t1"/>
    </source>
</evidence>
<reference evidence="2" key="1">
    <citation type="submission" date="2022-11" db="UniProtKB">
        <authorList>
            <consortium name="WormBaseParasite"/>
        </authorList>
    </citation>
    <scope>IDENTIFICATION</scope>
</reference>
<proteinExistence type="predicted"/>
<evidence type="ECO:0000313" key="1">
    <source>
        <dbReference type="Proteomes" id="UP000887578"/>
    </source>
</evidence>
<name>A0A914PG00_9BILA</name>
<sequence length="349" mass="40366">MGNDRQIVEACHSAGLLPALIELSDDEIQRTGKTQNYQILKEITRAMFYLVNEAPQSFYNQDTTELFEVLHELLKSKNFEVVSNAAWTFMAHRNPAKVNSEILPLLISYFDRGDPYISFPVLATLGTITNTEKAVELINANVLKHIKNMYKADYEQLNNGIMSFFTRFILGGNDREYRRQAVYNIGVVDMALENLDDPQRITQETSLFLLSHLLSTDDSEVFDYHIRTPQFLEKLTNCIDNEIDDKYTNQVMSIILLLIHRSADHQNYAIKTFYENGMIQKLQKLKNNSDDKEIKFLAHVLSELIKDGVTKDDNVVLVIPKFVFRELAEIRQIKQMSENEKKINQDEEL</sequence>
<dbReference type="Proteomes" id="UP000887578">
    <property type="component" value="Unplaced"/>
</dbReference>
<dbReference type="InterPro" id="IPR016024">
    <property type="entry name" value="ARM-type_fold"/>
</dbReference>